<sequence length="337" mass="38134">MSDNVSDEEQQQQMEEVFICDDVWLEVFAFIGLLELGLKMALISDRFDALVDLHFKLRKWPLLGWLTILRATDGNGAQIKRSDKLLPIAQGPLPSKVPGFKQIQISYVDQTVIEFLQSIRRLFDSAETNVYLATSADQSRSWEIIRQKIWPLFNGNIYSLVLGPARLDCLRQFSPAILCNCANLRSLSCYGLFPEFPAEGNAGASSSQAVAKWLFTPRGDGLPKMLFCFSAGEMEELKGAFVNALEPVNFIIRVRYSVIEPFELTNNSTGEQFIGGNCLLVRCPIGRDEAKWREWEEEASMWDFICQTNCRIYINFKDSDIGDGMLNDKEGPSEPKK</sequence>
<reference evidence="2" key="1">
    <citation type="submission" date="2022-11" db="UniProtKB">
        <authorList>
            <consortium name="WormBaseParasite"/>
        </authorList>
    </citation>
    <scope>IDENTIFICATION</scope>
</reference>
<proteinExistence type="predicted"/>
<keyword evidence="1" id="KW-1185">Reference proteome</keyword>
<dbReference type="AlphaFoldDB" id="A0A914HHB3"/>
<accession>A0A914HHB3</accession>
<name>A0A914HHB3_GLORO</name>
<evidence type="ECO:0000313" key="2">
    <source>
        <dbReference type="WBParaSite" id="Gr19_v10_g16948.t1"/>
    </source>
</evidence>
<organism evidence="1 2">
    <name type="scientific">Globodera rostochiensis</name>
    <name type="common">Golden nematode worm</name>
    <name type="synonym">Heterodera rostochiensis</name>
    <dbReference type="NCBI Taxonomy" id="31243"/>
    <lineage>
        <taxon>Eukaryota</taxon>
        <taxon>Metazoa</taxon>
        <taxon>Ecdysozoa</taxon>
        <taxon>Nematoda</taxon>
        <taxon>Chromadorea</taxon>
        <taxon>Rhabditida</taxon>
        <taxon>Tylenchina</taxon>
        <taxon>Tylenchomorpha</taxon>
        <taxon>Tylenchoidea</taxon>
        <taxon>Heteroderidae</taxon>
        <taxon>Heteroderinae</taxon>
        <taxon>Globodera</taxon>
    </lineage>
</organism>
<evidence type="ECO:0000313" key="1">
    <source>
        <dbReference type="Proteomes" id="UP000887572"/>
    </source>
</evidence>
<dbReference type="WBParaSite" id="Gr19_v10_g16948.t1">
    <property type="protein sequence ID" value="Gr19_v10_g16948.t1"/>
    <property type="gene ID" value="Gr19_v10_g16948"/>
</dbReference>
<protein>
    <submittedName>
        <fullName evidence="2">Uncharacterized protein</fullName>
    </submittedName>
</protein>
<dbReference type="Proteomes" id="UP000887572">
    <property type="component" value="Unplaced"/>
</dbReference>